<feature type="transmembrane region" description="Helical" evidence="8">
    <location>
        <begin position="328"/>
        <end position="356"/>
    </location>
</feature>
<dbReference type="Gene3D" id="1.20.1250.20">
    <property type="entry name" value="MFS general substrate transporter like domains"/>
    <property type="match status" value="2"/>
</dbReference>
<dbReference type="InterPro" id="IPR036259">
    <property type="entry name" value="MFS_trans_sf"/>
</dbReference>
<keyword evidence="3" id="KW-1003">Cell membrane</keyword>
<evidence type="ECO:0000256" key="2">
    <source>
        <dbReference type="ARBA" id="ARBA00022448"/>
    </source>
</evidence>
<dbReference type="PROSITE" id="PS50850">
    <property type="entry name" value="MFS"/>
    <property type="match status" value="1"/>
</dbReference>
<dbReference type="PANTHER" id="PTHR43528">
    <property type="entry name" value="ALPHA-KETOGLUTARATE PERMEASE"/>
    <property type="match status" value="1"/>
</dbReference>
<dbReference type="SUPFAM" id="SSF103473">
    <property type="entry name" value="MFS general substrate transporter"/>
    <property type="match status" value="1"/>
</dbReference>
<feature type="transmembrane region" description="Helical" evidence="8">
    <location>
        <begin position="148"/>
        <end position="168"/>
    </location>
</feature>
<gene>
    <name evidence="10" type="primary">proP</name>
    <name evidence="10" type="ORF">FIV01_04505</name>
</gene>
<feature type="transmembrane region" description="Helical" evidence="8">
    <location>
        <begin position="235"/>
        <end position="257"/>
    </location>
</feature>
<protein>
    <submittedName>
        <fullName evidence="10">Proline/betaine transporter</fullName>
    </submittedName>
</protein>
<feature type="transmembrane region" description="Helical" evidence="8">
    <location>
        <begin position="277"/>
        <end position="295"/>
    </location>
</feature>
<comment type="subcellular location">
    <subcellularLocation>
        <location evidence="1">Cell membrane</location>
        <topology evidence="1">Multi-pass membrane protein</topology>
    </subcellularLocation>
</comment>
<evidence type="ECO:0000256" key="4">
    <source>
        <dbReference type="ARBA" id="ARBA00022692"/>
    </source>
</evidence>
<accession>A0A5P9CIF0</accession>
<feature type="transmembrane region" description="Helical" evidence="8">
    <location>
        <begin position="21"/>
        <end position="41"/>
    </location>
</feature>
<organism evidence="10 11">
    <name type="scientific">Vibrio aquimaris</name>
    <dbReference type="NCBI Taxonomy" id="2587862"/>
    <lineage>
        <taxon>Bacteria</taxon>
        <taxon>Pseudomonadati</taxon>
        <taxon>Pseudomonadota</taxon>
        <taxon>Gammaproteobacteria</taxon>
        <taxon>Vibrionales</taxon>
        <taxon>Vibrionaceae</taxon>
        <taxon>Vibrio</taxon>
    </lineage>
</organism>
<proteinExistence type="predicted"/>
<keyword evidence="6 8" id="KW-1133">Transmembrane helix</keyword>
<evidence type="ECO:0000256" key="8">
    <source>
        <dbReference type="SAM" id="Phobius"/>
    </source>
</evidence>
<dbReference type="InterPro" id="IPR020846">
    <property type="entry name" value="MFS_dom"/>
</dbReference>
<keyword evidence="4 8" id="KW-0812">Transmembrane</keyword>
<dbReference type="OrthoDB" id="3690818at2"/>
<dbReference type="InterPro" id="IPR051084">
    <property type="entry name" value="H+-coupled_symporters"/>
</dbReference>
<dbReference type="RefSeq" id="WP_152429923.1">
    <property type="nucleotide sequence ID" value="NZ_CBCSDK010000003.1"/>
</dbReference>
<evidence type="ECO:0000256" key="6">
    <source>
        <dbReference type="ARBA" id="ARBA00022989"/>
    </source>
</evidence>
<dbReference type="PANTHER" id="PTHR43528:SF1">
    <property type="entry name" value="ALPHA-KETOGLUTARATE PERMEASE"/>
    <property type="match status" value="1"/>
</dbReference>
<evidence type="ECO:0000256" key="7">
    <source>
        <dbReference type="ARBA" id="ARBA00023136"/>
    </source>
</evidence>
<feature type="transmembrane region" description="Helical" evidence="8">
    <location>
        <begin position="302"/>
        <end position="322"/>
    </location>
</feature>
<keyword evidence="5" id="KW-0769">Symport</keyword>
<dbReference type="AlphaFoldDB" id="A0A5P9CIF0"/>
<evidence type="ECO:0000259" key="9">
    <source>
        <dbReference type="PROSITE" id="PS50850"/>
    </source>
</evidence>
<evidence type="ECO:0000313" key="10">
    <source>
        <dbReference type="EMBL" id="QFT25683.1"/>
    </source>
</evidence>
<sequence>MNAETLKLSKVIQITTVSNVFEWYEYIIFAYLYASIGQYFFSSSDPISAAIETFGVFALSYLARPFGSMFFGWLSDSASISKAARISMMMMAIPPIIIVLIPSYASIGIAAPIALVAARLVQGFAAGGELPVTATFAYNHTETKFKRFACALVNCSSLIGVLLSSLTITLMNTFLTQEQIIAGAWKYPFYLSIPLILFLFWLRKDLFLLDSTATKDSEGRKETGYLAQIYQHRHAFLVGFSVIASLQISFYLMFIWFPSYLNLFLGVPKLTASAFNTISLFIMVITVILTGLALIRFEGKKLLFHFLYIEVVAVIGAFYWLIHDQSYVTLACISVVFSILIGVIDAIALGFLGGLFKSSIRGIGMNMTFTLPAVFFGGFSPLIATWLIDQTGVLMVPASMIAVVLMLSLCVIVKFERELDNHLELQYQD</sequence>
<feature type="transmembrane region" description="Helical" evidence="8">
    <location>
        <begin position="86"/>
        <end position="107"/>
    </location>
</feature>
<dbReference type="KEGG" id="vaq:FIV01_04505"/>
<keyword evidence="11" id="KW-1185">Reference proteome</keyword>
<evidence type="ECO:0000256" key="3">
    <source>
        <dbReference type="ARBA" id="ARBA00022475"/>
    </source>
</evidence>
<feature type="transmembrane region" description="Helical" evidence="8">
    <location>
        <begin position="394"/>
        <end position="413"/>
    </location>
</feature>
<dbReference type="EMBL" id="CP045350">
    <property type="protein sequence ID" value="QFT25683.1"/>
    <property type="molecule type" value="Genomic_DNA"/>
</dbReference>
<feature type="transmembrane region" description="Helical" evidence="8">
    <location>
        <begin position="368"/>
        <end position="388"/>
    </location>
</feature>
<dbReference type="GO" id="GO:0005886">
    <property type="term" value="C:plasma membrane"/>
    <property type="evidence" value="ECO:0007669"/>
    <property type="project" value="UniProtKB-SubCell"/>
</dbReference>
<dbReference type="Proteomes" id="UP000326936">
    <property type="component" value="Chromosome"/>
</dbReference>
<dbReference type="Pfam" id="PF07690">
    <property type="entry name" value="MFS_1"/>
    <property type="match status" value="1"/>
</dbReference>
<keyword evidence="2" id="KW-0813">Transport</keyword>
<evidence type="ECO:0000256" key="5">
    <source>
        <dbReference type="ARBA" id="ARBA00022847"/>
    </source>
</evidence>
<feature type="domain" description="Major facilitator superfamily (MFS) profile" evidence="9">
    <location>
        <begin position="11"/>
        <end position="416"/>
    </location>
</feature>
<name>A0A5P9CIF0_9VIBR</name>
<dbReference type="GO" id="GO:0015293">
    <property type="term" value="F:symporter activity"/>
    <property type="evidence" value="ECO:0007669"/>
    <property type="project" value="UniProtKB-KW"/>
</dbReference>
<evidence type="ECO:0000313" key="11">
    <source>
        <dbReference type="Proteomes" id="UP000326936"/>
    </source>
</evidence>
<reference evidence="10 11" key="1">
    <citation type="submission" date="2019-10" db="EMBL/GenBank/DDBJ databases">
        <title>Complete genome sequence of Vibrio sp. strain THAF100, isolated from non-filtered water from the water column of tank 6 of a marine aquarium containing stony-coral fragments. Water maintained at 26 degree C.</title>
        <authorList>
            <person name="Ruckert C."/>
            <person name="Franco A."/>
            <person name="Kalinowski J."/>
            <person name="Glaeser S."/>
        </authorList>
    </citation>
    <scope>NUCLEOTIDE SEQUENCE [LARGE SCALE GENOMIC DNA]</scope>
    <source>
        <strain evidence="10 11">THAF100</strain>
    </source>
</reference>
<feature type="transmembrane region" description="Helical" evidence="8">
    <location>
        <begin position="180"/>
        <end position="202"/>
    </location>
</feature>
<keyword evidence="7 8" id="KW-0472">Membrane</keyword>
<dbReference type="InterPro" id="IPR011701">
    <property type="entry name" value="MFS"/>
</dbReference>
<evidence type="ECO:0000256" key="1">
    <source>
        <dbReference type="ARBA" id="ARBA00004651"/>
    </source>
</evidence>